<dbReference type="AlphaFoldDB" id="A0A0D8HJQ7"/>
<dbReference type="Proteomes" id="UP000032360">
    <property type="component" value="Unassembled WGS sequence"/>
</dbReference>
<evidence type="ECO:0000313" key="1">
    <source>
        <dbReference type="EMBL" id="KJF18180.1"/>
    </source>
</evidence>
<reference evidence="1 2" key="1">
    <citation type="submission" date="2015-01" db="EMBL/GenBank/DDBJ databases">
        <title>Draft genome of the acidophilic iron oxidizer Acidithrix ferrooxidans strain Py-F3.</title>
        <authorList>
            <person name="Poehlein A."/>
            <person name="Eisen S."/>
            <person name="Schloemann M."/>
            <person name="Johnson B.D."/>
            <person name="Daniel R."/>
            <person name="Muehling M."/>
        </authorList>
    </citation>
    <scope>NUCLEOTIDE SEQUENCE [LARGE SCALE GENOMIC DNA]</scope>
    <source>
        <strain evidence="1 2">Py-F3</strain>
    </source>
</reference>
<evidence type="ECO:0000313" key="2">
    <source>
        <dbReference type="Proteomes" id="UP000032360"/>
    </source>
</evidence>
<dbReference type="EMBL" id="JXYS01000023">
    <property type="protein sequence ID" value="KJF18180.1"/>
    <property type="molecule type" value="Genomic_DNA"/>
</dbReference>
<comment type="caution">
    <text evidence="1">The sequence shown here is derived from an EMBL/GenBank/DDBJ whole genome shotgun (WGS) entry which is preliminary data.</text>
</comment>
<name>A0A0D8HJQ7_9ACTN</name>
<gene>
    <name evidence="1" type="ORF">AXFE_09250</name>
</gene>
<proteinExistence type="predicted"/>
<dbReference type="STRING" id="1280514.AXFE_09250"/>
<protein>
    <submittedName>
        <fullName evidence="1">Uncharacterized protein</fullName>
    </submittedName>
</protein>
<organism evidence="1 2">
    <name type="scientific">Acidithrix ferrooxidans</name>
    <dbReference type="NCBI Taxonomy" id="1280514"/>
    <lineage>
        <taxon>Bacteria</taxon>
        <taxon>Bacillati</taxon>
        <taxon>Actinomycetota</taxon>
        <taxon>Acidimicrobiia</taxon>
        <taxon>Acidimicrobiales</taxon>
        <taxon>Acidimicrobiaceae</taxon>
        <taxon>Acidithrix</taxon>
    </lineage>
</organism>
<accession>A0A0D8HJQ7</accession>
<sequence length="100" mass="10951">MRDSQIAVRNGSMSLQPLDQMTPSLARQTRRQIERVVGAGMVKEAHEQVRAILANTALENVGALSALEAHLISIAPLGEARYKHIVDAYAMGAAREITKW</sequence>
<keyword evidence="2" id="KW-1185">Reference proteome</keyword>